<accession>A0ACC0YGF1</accession>
<name>A0ACC0YGF1_9ROSI</name>
<evidence type="ECO:0000313" key="2">
    <source>
        <dbReference type="Proteomes" id="UP001163603"/>
    </source>
</evidence>
<comment type="caution">
    <text evidence="1">The sequence shown here is derived from an EMBL/GenBank/DDBJ whole genome shotgun (WGS) entry which is preliminary data.</text>
</comment>
<proteinExistence type="predicted"/>
<protein>
    <submittedName>
        <fullName evidence="1">Uncharacterized protein</fullName>
    </submittedName>
</protein>
<reference evidence="2" key="1">
    <citation type="journal article" date="2023" name="G3 (Bethesda)">
        <title>Genome assembly and association tests identify interacting loci associated with vigor, precocity, and sex in interspecific pistachio rootstocks.</title>
        <authorList>
            <person name="Palmer W."/>
            <person name="Jacygrad E."/>
            <person name="Sagayaradj S."/>
            <person name="Cavanaugh K."/>
            <person name="Han R."/>
            <person name="Bertier L."/>
            <person name="Beede B."/>
            <person name="Kafkas S."/>
            <person name="Golino D."/>
            <person name="Preece J."/>
            <person name="Michelmore R."/>
        </authorList>
    </citation>
    <scope>NUCLEOTIDE SEQUENCE [LARGE SCALE GENOMIC DNA]</scope>
</reference>
<dbReference type="EMBL" id="CM047742">
    <property type="protein sequence ID" value="KAJ0035998.1"/>
    <property type="molecule type" value="Genomic_DNA"/>
</dbReference>
<gene>
    <name evidence="1" type="ORF">Pint_25311</name>
</gene>
<organism evidence="1 2">
    <name type="scientific">Pistacia integerrima</name>
    <dbReference type="NCBI Taxonomy" id="434235"/>
    <lineage>
        <taxon>Eukaryota</taxon>
        <taxon>Viridiplantae</taxon>
        <taxon>Streptophyta</taxon>
        <taxon>Embryophyta</taxon>
        <taxon>Tracheophyta</taxon>
        <taxon>Spermatophyta</taxon>
        <taxon>Magnoliopsida</taxon>
        <taxon>eudicotyledons</taxon>
        <taxon>Gunneridae</taxon>
        <taxon>Pentapetalae</taxon>
        <taxon>rosids</taxon>
        <taxon>malvids</taxon>
        <taxon>Sapindales</taxon>
        <taxon>Anacardiaceae</taxon>
        <taxon>Pistacia</taxon>
    </lineage>
</organism>
<evidence type="ECO:0000313" key="1">
    <source>
        <dbReference type="EMBL" id="KAJ0035998.1"/>
    </source>
</evidence>
<keyword evidence="2" id="KW-1185">Reference proteome</keyword>
<dbReference type="Proteomes" id="UP001163603">
    <property type="component" value="Chromosome 7"/>
</dbReference>
<sequence>MANETGHPSFTDEYDHRLSSRILGKLVDVTSKSHNRYIFKVPEHQRNVNGKAYEPYIVAIGPYHRGKKHLMGMEEHKKRYLKELLDRKPKKDVISYVKTLRSLEKEARDCYEDDFANITTDEFVEMMLLDGCFIVELLRRCAGLVTGQKRESFISLGWMTKKLGCDLLLVENQLPFFVLQDLFNRTSEEREQEYNFQDMILYFFAFSVLPNGWPVSKKSDENSTELSNHLLSLLHDNWLLCCYPERGIKPDVNEKYWRFRRWVYELEEAGIKFERARGNSLFDIKFENGIMKIPRLEITGETESIFRNLIVYEQFSPSENFNGRPVISDYMKFMDCLINSERDVELLCRCNILHNCLGDDEVVAKMFNSIGDFVKLSRHNYYFSIFFEVNKHCAQRRHKWFAHLRHKYFNSPWAYVSFFAAVLLLLFTLAQTVYSVLAYYKK</sequence>